<accession>A0ABN0BA71</accession>
<protein>
    <submittedName>
        <fullName evidence="2">Uncharacterized protein</fullName>
    </submittedName>
</protein>
<evidence type="ECO:0000256" key="1">
    <source>
        <dbReference type="SAM" id="Phobius"/>
    </source>
</evidence>
<reference evidence="3" key="1">
    <citation type="journal article" date="2014" name="Genome Announc.">
        <title>Draft genome sequences of six enterohepatic helicobacter species isolated from humans and one from rhesus macaques.</title>
        <authorList>
            <person name="Shen Z."/>
            <person name="Sheh A."/>
            <person name="Young S.K."/>
            <person name="Abouelliel A."/>
            <person name="Ward D.V."/>
            <person name="Earl A.M."/>
            <person name="Fox J.G."/>
        </authorList>
    </citation>
    <scope>NUCLEOTIDE SEQUENCE [LARGE SCALE GENOMIC DNA]</scope>
    <source>
        <strain evidence="3">CCUG 18818</strain>
    </source>
</reference>
<gene>
    <name evidence="2" type="ORF">HCCG_00631</name>
</gene>
<dbReference type="Proteomes" id="UP000005755">
    <property type="component" value="Unassembled WGS sequence"/>
</dbReference>
<feature type="transmembrane region" description="Helical" evidence="1">
    <location>
        <begin position="33"/>
        <end position="56"/>
    </location>
</feature>
<proteinExistence type="predicted"/>
<dbReference type="EMBL" id="DS990391">
    <property type="protein sequence ID" value="EFR46085.1"/>
    <property type="molecule type" value="Genomic_DNA"/>
</dbReference>
<name>A0ABN0BA71_9HELI</name>
<sequence length="59" mass="6737">MQVRLSKSARIMLNTTQLHNKENLMKLTPIEKLLGALLIITIVMTIVIPFIPNLFLHLV</sequence>
<keyword evidence="1" id="KW-1133">Transmembrane helix</keyword>
<keyword evidence="1" id="KW-0812">Transmembrane</keyword>
<evidence type="ECO:0000313" key="2">
    <source>
        <dbReference type="EMBL" id="EFR46085.1"/>
    </source>
</evidence>
<organism evidence="2 3">
    <name type="scientific">Helicobacter cinaedi CCUG 18818 = ATCC BAA-847</name>
    <dbReference type="NCBI Taxonomy" id="537971"/>
    <lineage>
        <taxon>Bacteria</taxon>
        <taxon>Pseudomonadati</taxon>
        <taxon>Campylobacterota</taxon>
        <taxon>Epsilonproteobacteria</taxon>
        <taxon>Campylobacterales</taxon>
        <taxon>Helicobacteraceae</taxon>
        <taxon>Helicobacter</taxon>
    </lineage>
</organism>
<keyword evidence="3" id="KW-1185">Reference proteome</keyword>
<evidence type="ECO:0000313" key="3">
    <source>
        <dbReference type="Proteomes" id="UP000005755"/>
    </source>
</evidence>
<keyword evidence="1" id="KW-0472">Membrane</keyword>